<name>A0A8R2JSS2_ACYPI</name>
<accession>A0A8R2JSS2</accession>
<protein>
    <submittedName>
        <fullName evidence="2">Uncharacterized protein</fullName>
    </submittedName>
</protein>
<dbReference type="OrthoDB" id="264785at2759"/>
<feature type="coiled-coil region" evidence="1">
    <location>
        <begin position="266"/>
        <end position="355"/>
    </location>
</feature>
<keyword evidence="3" id="KW-1185">Reference proteome</keyword>
<feature type="coiled-coil region" evidence="1">
    <location>
        <begin position="64"/>
        <end position="236"/>
    </location>
</feature>
<reference evidence="2" key="2">
    <citation type="submission" date="2022-06" db="UniProtKB">
        <authorList>
            <consortium name="EnsemblMetazoa"/>
        </authorList>
    </citation>
    <scope>IDENTIFICATION</scope>
</reference>
<keyword evidence="1" id="KW-0175">Coiled coil</keyword>
<dbReference type="RefSeq" id="XP_029345789.1">
    <property type="nucleotide sequence ID" value="XM_029489929.1"/>
</dbReference>
<proteinExistence type="predicted"/>
<sequence>MEINNSNKSESEYKHDLDFATDPPLTEALTHLWAAVQKLGEESVKCIEEKKSLTSVMDNYRQLMPEIKQSILSEQNTVEKLKEELNSAHRMLDASNLREQIIQESNDNLLAQIKTLKTELDSKTKQMEEESLFSSMGQGDTSQLELTRTKRELTRIDIENKRLNNLCESLKKELDGAEYNVRDLEADLAAQSNNLVKEIKTKEKLEDRIKSDHDQMEKIKTELGTIKNNFKKYQENELLRVQSELTRLIATHETSVRKRQEVVEEVEKISEGKKNSENDVATLERNLNASQEDNIQLKKMLELTEREKKLHQEIINLKHKIHEDSVTLNHKEVEVQELKKEVNKWSDKFKEQDHDLHTIKTERNLFSKNLTEAKVCIAIILFKCRINSLLV</sequence>
<evidence type="ECO:0000256" key="1">
    <source>
        <dbReference type="SAM" id="Coils"/>
    </source>
</evidence>
<dbReference type="KEGG" id="api:100576040"/>
<reference evidence="3" key="1">
    <citation type="submission" date="2010-06" db="EMBL/GenBank/DDBJ databases">
        <authorList>
            <person name="Jiang H."/>
            <person name="Abraham K."/>
            <person name="Ali S."/>
            <person name="Alsbrooks S.L."/>
            <person name="Anim B.N."/>
            <person name="Anosike U.S."/>
            <person name="Attaway T."/>
            <person name="Bandaranaike D.P."/>
            <person name="Battles P.K."/>
            <person name="Bell S.N."/>
            <person name="Bell A.V."/>
            <person name="Beltran B."/>
            <person name="Bickham C."/>
            <person name="Bustamante Y."/>
            <person name="Caleb T."/>
            <person name="Canada A."/>
            <person name="Cardenas V."/>
            <person name="Carter K."/>
            <person name="Chacko J."/>
            <person name="Chandrabose M.N."/>
            <person name="Chavez D."/>
            <person name="Chavez A."/>
            <person name="Chen L."/>
            <person name="Chu H.-S."/>
            <person name="Claassen K.J."/>
            <person name="Cockrell R."/>
            <person name="Collins M."/>
            <person name="Cooper J.A."/>
            <person name="Cree A."/>
            <person name="Curry S.M."/>
            <person name="Da Y."/>
            <person name="Dao M.D."/>
            <person name="Das B."/>
            <person name="Davila M.-L."/>
            <person name="Davy-Carroll L."/>
            <person name="Denson S."/>
            <person name="Dinh H."/>
            <person name="Ebong V.E."/>
            <person name="Edwards J.R."/>
            <person name="Egan A."/>
            <person name="El-Daye J."/>
            <person name="Escobedo L."/>
            <person name="Fernandez S."/>
            <person name="Fernando P.R."/>
            <person name="Flagg N."/>
            <person name="Forbes L.D."/>
            <person name="Fowler R.G."/>
            <person name="Fu Q."/>
            <person name="Gabisi R.A."/>
            <person name="Ganer J."/>
            <person name="Garbino Pronczuk A."/>
            <person name="Garcia R.M."/>
            <person name="Garner T."/>
            <person name="Garrett T.E."/>
            <person name="Gonzalez D.A."/>
            <person name="Hamid H."/>
            <person name="Hawkins E.S."/>
            <person name="Hirani K."/>
            <person name="Hogues M.E."/>
            <person name="Hollins B."/>
            <person name="Hsiao C.-H."/>
            <person name="Jabil R."/>
            <person name="James M.L."/>
            <person name="Jhangiani S.N."/>
            <person name="Johnson B."/>
            <person name="Johnson Q."/>
            <person name="Joshi V."/>
            <person name="Kalu J.B."/>
            <person name="Kam C."/>
            <person name="Kashfia A."/>
            <person name="Keebler J."/>
            <person name="Kisamo H."/>
            <person name="Kovar C.L."/>
            <person name="Lago L.A."/>
            <person name="Lai C.-Y."/>
            <person name="Laidlaw J."/>
            <person name="Lara F."/>
            <person name="Le T.-K."/>
            <person name="Lee S.L."/>
            <person name="Legall F.H."/>
            <person name="Lemon S.J."/>
            <person name="Lewis L.R."/>
            <person name="Li B."/>
            <person name="Liu Y."/>
            <person name="Liu Y.-S."/>
            <person name="Lopez J."/>
            <person name="Lozado R.J."/>
            <person name="Lu J."/>
            <person name="Madu R.C."/>
            <person name="Maheshwari M."/>
            <person name="Maheshwari R."/>
            <person name="Malloy K."/>
            <person name="Martinez E."/>
            <person name="Mathew T."/>
            <person name="Mercado I.C."/>
            <person name="Mercado C."/>
            <person name="Meyer B."/>
            <person name="Montgomery K."/>
            <person name="Morgan M.B."/>
            <person name="Munidasa M."/>
            <person name="Nazareth L.V."/>
            <person name="Nelson J."/>
            <person name="Ng B.M."/>
            <person name="Nguyen N.B."/>
            <person name="Nguyen P.Q."/>
            <person name="Nguyen T."/>
            <person name="Obregon M."/>
            <person name="Okwuonu G.O."/>
            <person name="Onwere C.G."/>
            <person name="Orozco G."/>
            <person name="Parra A."/>
            <person name="Patel S."/>
            <person name="Patil S."/>
            <person name="Perez A."/>
            <person name="Perez Y."/>
            <person name="Pham C."/>
            <person name="Primus E.L."/>
            <person name="Pu L.-L."/>
            <person name="Puazo M."/>
            <person name="Qin X."/>
            <person name="Quiroz J.B."/>
            <person name="Reese J."/>
            <person name="Richards S."/>
            <person name="Rives C.M."/>
            <person name="Robberts R."/>
            <person name="Ruiz S.J."/>
            <person name="Ruiz M.J."/>
            <person name="Santibanez J."/>
            <person name="Schneider B.W."/>
            <person name="Sisson I."/>
            <person name="Smith M."/>
            <person name="Sodergren E."/>
            <person name="Song X.-Z."/>
            <person name="Song B.B."/>
            <person name="Summersgill H."/>
            <person name="Thelus R."/>
            <person name="Thornton R.D."/>
            <person name="Trejos Z.Y."/>
            <person name="Usmani K."/>
            <person name="Vattathil S."/>
            <person name="Villasana D."/>
            <person name="Walker D.L."/>
            <person name="Wang S."/>
            <person name="Wang K."/>
            <person name="White C.S."/>
            <person name="Williams A.C."/>
            <person name="Williamson J."/>
            <person name="Wilson K."/>
            <person name="Woghiren I.O."/>
            <person name="Woodworth J.R."/>
            <person name="Worley K.C."/>
            <person name="Wright R.A."/>
            <person name="Wu W."/>
            <person name="Young L."/>
            <person name="Zhang L."/>
            <person name="Zhang J."/>
            <person name="Zhu Y."/>
            <person name="Muzny D.M."/>
            <person name="Weinstock G."/>
            <person name="Gibbs R.A."/>
        </authorList>
    </citation>
    <scope>NUCLEOTIDE SEQUENCE [LARGE SCALE GENOMIC DNA]</scope>
    <source>
        <strain evidence="3">LSR1</strain>
    </source>
</reference>
<dbReference type="AlphaFoldDB" id="A0A8R2JSS2"/>
<organism evidence="2 3">
    <name type="scientific">Acyrthosiphon pisum</name>
    <name type="common">Pea aphid</name>
    <dbReference type="NCBI Taxonomy" id="7029"/>
    <lineage>
        <taxon>Eukaryota</taxon>
        <taxon>Metazoa</taxon>
        <taxon>Ecdysozoa</taxon>
        <taxon>Arthropoda</taxon>
        <taxon>Hexapoda</taxon>
        <taxon>Insecta</taxon>
        <taxon>Pterygota</taxon>
        <taxon>Neoptera</taxon>
        <taxon>Paraneoptera</taxon>
        <taxon>Hemiptera</taxon>
        <taxon>Sternorrhyncha</taxon>
        <taxon>Aphidomorpha</taxon>
        <taxon>Aphidoidea</taxon>
        <taxon>Aphididae</taxon>
        <taxon>Macrosiphini</taxon>
        <taxon>Acyrthosiphon</taxon>
    </lineage>
</organism>
<dbReference type="GeneID" id="100576040"/>
<evidence type="ECO:0000313" key="2">
    <source>
        <dbReference type="EnsemblMetazoa" id="XP_029345789.1"/>
    </source>
</evidence>
<dbReference type="EnsemblMetazoa" id="XM_029489929.1">
    <property type="protein sequence ID" value="XP_029345789.1"/>
    <property type="gene ID" value="LOC100576040"/>
</dbReference>
<evidence type="ECO:0000313" key="3">
    <source>
        <dbReference type="Proteomes" id="UP000007819"/>
    </source>
</evidence>
<dbReference type="Proteomes" id="UP000007819">
    <property type="component" value="Chromosome A2"/>
</dbReference>